<dbReference type="Proteomes" id="UP000574133">
    <property type="component" value="Unassembled WGS sequence"/>
</dbReference>
<gene>
    <name evidence="2" type="ORF">H4Q31_03885</name>
</gene>
<protein>
    <submittedName>
        <fullName evidence="2">Helix-turn-helix transcriptional regulator</fullName>
    </submittedName>
</protein>
<reference evidence="2 3" key="1">
    <citation type="submission" date="2020-08" db="EMBL/GenBank/DDBJ databases">
        <title>Cohnella phylogeny.</title>
        <authorList>
            <person name="Dunlap C."/>
        </authorList>
    </citation>
    <scope>NUCLEOTIDE SEQUENCE [LARGE SCALE GENOMIC DNA]</scope>
    <source>
        <strain evidence="2 3">DSM 103658</strain>
    </source>
</reference>
<keyword evidence="3" id="KW-1185">Reference proteome</keyword>
<dbReference type="SUPFAM" id="SSF47413">
    <property type="entry name" value="lambda repressor-like DNA-binding domains"/>
    <property type="match status" value="1"/>
</dbReference>
<dbReference type="InterPro" id="IPR001387">
    <property type="entry name" value="Cro/C1-type_HTH"/>
</dbReference>
<accession>A0A841T4H9</accession>
<dbReference type="SMART" id="SM00530">
    <property type="entry name" value="HTH_XRE"/>
    <property type="match status" value="1"/>
</dbReference>
<dbReference type="CDD" id="cd00093">
    <property type="entry name" value="HTH_XRE"/>
    <property type="match status" value="1"/>
</dbReference>
<dbReference type="AlphaFoldDB" id="A0A841T4H9"/>
<dbReference type="GO" id="GO:0003677">
    <property type="term" value="F:DNA binding"/>
    <property type="evidence" value="ECO:0007669"/>
    <property type="project" value="InterPro"/>
</dbReference>
<dbReference type="Gene3D" id="1.10.260.40">
    <property type="entry name" value="lambda repressor-like DNA-binding domains"/>
    <property type="match status" value="1"/>
</dbReference>
<dbReference type="RefSeq" id="WP_185177757.1">
    <property type="nucleotide sequence ID" value="NZ_CBCSEP010000004.1"/>
</dbReference>
<evidence type="ECO:0000313" key="2">
    <source>
        <dbReference type="EMBL" id="MBB6676463.1"/>
    </source>
</evidence>
<evidence type="ECO:0000313" key="3">
    <source>
        <dbReference type="Proteomes" id="UP000574133"/>
    </source>
</evidence>
<evidence type="ECO:0000259" key="1">
    <source>
        <dbReference type="SMART" id="SM00530"/>
    </source>
</evidence>
<dbReference type="EMBL" id="JACJVN010000017">
    <property type="protein sequence ID" value="MBB6676463.1"/>
    <property type="molecule type" value="Genomic_DNA"/>
</dbReference>
<comment type="caution">
    <text evidence="2">The sequence shown here is derived from an EMBL/GenBank/DDBJ whole genome shotgun (WGS) entry which is preliminary data.</text>
</comment>
<proteinExistence type="predicted"/>
<feature type="domain" description="HTH cro/C1-type" evidence="1">
    <location>
        <begin position="7"/>
        <end position="62"/>
    </location>
</feature>
<sequence length="76" mass="8931">MNPIINRIEEIRVKKGVTKTHIAKHCNRSVSWYNDIAKGRRRMYLEDIIPVAEALGEKPEYFFRQKLSESRNVNTA</sequence>
<name>A0A841T4H9_9BACL</name>
<organism evidence="2 3">
    <name type="scientific">Cohnella lubricantis</name>
    <dbReference type="NCBI Taxonomy" id="2163172"/>
    <lineage>
        <taxon>Bacteria</taxon>
        <taxon>Bacillati</taxon>
        <taxon>Bacillota</taxon>
        <taxon>Bacilli</taxon>
        <taxon>Bacillales</taxon>
        <taxon>Paenibacillaceae</taxon>
        <taxon>Cohnella</taxon>
    </lineage>
</organism>
<dbReference type="InterPro" id="IPR010982">
    <property type="entry name" value="Lambda_DNA-bd_dom_sf"/>
</dbReference>